<proteinExistence type="inferred from homology"/>
<dbReference type="InterPro" id="IPR036165">
    <property type="entry name" value="YefM-like_sf"/>
</dbReference>
<comment type="function">
    <text evidence="2">Antitoxin component of a type II toxin-antitoxin (TA) system.</text>
</comment>
<evidence type="ECO:0000256" key="2">
    <source>
        <dbReference type="RuleBase" id="RU362080"/>
    </source>
</evidence>
<evidence type="ECO:0000256" key="1">
    <source>
        <dbReference type="ARBA" id="ARBA00009981"/>
    </source>
</evidence>
<dbReference type="SUPFAM" id="SSF143120">
    <property type="entry name" value="YefM-like"/>
    <property type="match status" value="1"/>
</dbReference>
<organism evidence="3 4">
    <name type="scientific">Kyrpidia spormannii</name>
    <dbReference type="NCBI Taxonomy" id="2055160"/>
    <lineage>
        <taxon>Bacteria</taxon>
        <taxon>Bacillati</taxon>
        <taxon>Bacillota</taxon>
        <taxon>Bacilli</taxon>
        <taxon>Bacillales</taxon>
        <taxon>Alicyclobacillaceae</taxon>
        <taxon>Kyrpidia</taxon>
    </lineage>
</organism>
<name>A0A6F9E101_9BACL</name>
<dbReference type="EMBL" id="LR792683">
    <property type="protein sequence ID" value="CAB3390485.1"/>
    <property type="molecule type" value="Genomic_DNA"/>
</dbReference>
<evidence type="ECO:0000313" key="3">
    <source>
        <dbReference type="EMBL" id="CAB3390485.1"/>
    </source>
</evidence>
<protein>
    <recommendedName>
        <fullName evidence="2">Antitoxin</fullName>
    </recommendedName>
</protein>
<dbReference type="NCBIfam" id="TIGR01552">
    <property type="entry name" value="phd_fam"/>
    <property type="match status" value="1"/>
</dbReference>
<dbReference type="Gene3D" id="3.40.1620.10">
    <property type="entry name" value="YefM-like domain"/>
    <property type="match status" value="1"/>
</dbReference>
<dbReference type="PANTHER" id="PTHR35377">
    <property type="entry name" value="ANTITOXIN VAPB49-RELATED-RELATED"/>
    <property type="match status" value="1"/>
</dbReference>
<gene>
    <name evidence="3" type="ORF">COOX1_0431</name>
</gene>
<accession>A0A6F9E101</accession>
<reference evidence="3 4" key="1">
    <citation type="submission" date="2020-04" db="EMBL/GenBank/DDBJ databases">
        <authorList>
            <person name="Hogendoorn C."/>
        </authorList>
    </citation>
    <scope>NUCLEOTIDE SEQUENCE [LARGE SCALE GENOMIC DNA]</scope>
    <source>
        <strain evidence="3">COOX1</strain>
    </source>
</reference>
<dbReference type="InterPro" id="IPR006442">
    <property type="entry name" value="Antitoxin_Phd/YefM"/>
</dbReference>
<dbReference type="Proteomes" id="UP000502196">
    <property type="component" value="Chromosome"/>
</dbReference>
<comment type="similarity">
    <text evidence="1 2">Belongs to the phD/YefM antitoxin family.</text>
</comment>
<dbReference type="RefSeq" id="WP_013074928.1">
    <property type="nucleotide sequence ID" value="NZ_CP047971.1"/>
</dbReference>
<dbReference type="InterPro" id="IPR051416">
    <property type="entry name" value="phD-YefM_TA_antitoxins"/>
</dbReference>
<evidence type="ECO:0000313" key="4">
    <source>
        <dbReference type="Proteomes" id="UP000502196"/>
    </source>
</evidence>
<dbReference type="Pfam" id="PF02604">
    <property type="entry name" value="PhdYeFM_antitox"/>
    <property type="match status" value="1"/>
</dbReference>
<dbReference type="AlphaFoldDB" id="A0A6F9E101"/>
<sequence length="78" mass="8778">MTKVVNVHEAKTHFSKLLARVEVGEEIVIAKAGKPLARLVPYRERPTKRVPGTAKSLIVVGEDFDDPLPESIQRLFER</sequence>